<accession>A0ABV0JV84</accession>
<feature type="transmembrane region" description="Helical" evidence="1">
    <location>
        <begin position="240"/>
        <end position="256"/>
    </location>
</feature>
<feature type="transmembrane region" description="Helical" evidence="1">
    <location>
        <begin position="210"/>
        <end position="228"/>
    </location>
</feature>
<evidence type="ECO:0000256" key="1">
    <source>
        <dbReference type="SAM" id="Phobius"/>
    </source>
</evidence>
<proteinExistence type="predicted"/>
<protein>
    <submittedName>
        <fullName evidence="2">Uncharacterized protein</fullName>
    </submittedName>
</protein>
<reference evidence="2 3" key="1">
    <citation type="submission" date="2022-04" db="EMBL/GenBank/DDBJ databases">
        <title>Positive selection, recombination, and allopatry shape intraspecific diversity of widespread and dominant cyanobacteria.</title>
        <authorList>
            <person name="Wei J."/>
            <person name="Shu W."/>
            <person name="Hu C."/>
        </authorList>
    </citation>
    <scope>NUCLEOTIDE SEQUENCE [LARGE SCALE GENOMIC DNA]</scope>
    <source>
        <strain evidence="2 3">GB2-A5</strain>
    </source>
</reference>
<feature type="transmembrane region" description="Helical" evidence="1">
    <location>
        <begin position="84"/>
        <end position="104"/>
    </location>
</feature>
<dbReference type="Proteomes" id="UP001442494">
    <property type="component" value="Unassembled WGS sequence"/>
</dbReference>
<organism evidence="2 3">
    <name type="scientific">Funiculus sociatus GB2-A5</name>
    <dbReference type="NCBI Taxonomy" id="2933946"/>
    <lineage>
        <taxon>Bacteria</taxon>
        <taxon>Bacillati</taxon>
        <taxon>Cyanobacteriota</taxon>
        <taxon>Cyanophyceae</taxon>
        <taxon>Coleofasciculales</taxon>
        <taxon>Coleofasciculaceae</taxon>
        <taxon>Funiculus</taxon>
    </lineage>
</organism>
<keyword evidence="1" id="KW-0472">Membrane</keyword>
<comment type="caution">
    <text evidence="2">The sequence shown here is derived from an EMBL/GenBank/DDBJ whole genome shotgun (WGS) entry which is preliminary data.</text>
</comment>
<name>A0ABV0JV84_9CYAN</name>
<keyword evidence="1" id="KW-0812">Transmembrane</keyword>
<evidence type="ECO:0000313" key="3">
    <source>
        <dbReference type="Proteomes" id="UP001442494"/>
    </source>
</evidence>
<feature type="transmembrane region" description="Helical" evidence="1">
    <location>
        <begin position="12"/>
        <end position="33"/>
    </location>
</feature>
<dbReference type="RefSeq" id="WP_190417530.1">
    <property type="nucleotide sequence ID" value="NZ_JAMPKK010000068.1"/>
</dbReference>
<evidence type="ECO:0000313" key="2">
    <source>
        <dbReference type="EMBL" id="MEP0867374.1"/>
    </source>
</evidence>
<keyword evidence="3" id="KW-1185">Reference proteome</keyword>
<sequence length="257" mass="28762">MVFAVAEPSVSSPTAVILSAILAVCLALVHLFSGNMRFLDRTPRSRWLSAAGGVSVAYIFVHVFPELNQGQQVIEEREGYLIEFFEHHVYLVALLGFGVFYGLERLAKRSRQQNEQENQKDTTDAGVFWLHMASFSIYNALIGYLLLHREERGIWDLLLFFVAMALHFVVNDDGLRENHKGDYNRIGRWILAAAIIAGWVIGRATEISEAAIAVIFAFIAGGIILNVVKEELPEERESRFWAFALGAAVYSALMVAI</sequence>
<feature type="transmembrane region" description="Helical" evidence="1">
    <location>
        <begin position="186"/>
        <end position="204"/>
    </location>
</feature>
<gene>
    <name evidence="2" type="ORF">NDI37_23265</name>
</gene>
<keyword evidence="1" id="KW-1133">Transmembrane helix</keyword>
<feature type="transmembrane region" description="Helical" evidence="1">
    <location>
        <begin position="153"/>
        <end position="170"/>
    </location>
</feature>
<feature type="transmembrane region" description="Helical" evidence="1">
    <location>
        <begin position="125"/>
        <end position="147"/>
    </location>
</feature>
<feature type="transmembrane region" description="Helical" evidence="1">
    <location>
        <begin position="45"/>
        <end position="64"/>
    </location>
</feature>
<dbReference type="EMBL" id="JAMPKK010000068">
    <property type="protein sequence ID" value="MEP0867374.1"/>
    <property type="molecule type" value="Genomic_DNA"/>
</dbReference>